<sequence length="80" mass="8685">MTWVSYKKDPLIGNWFKGVQPEPHKVDDDEVGVEHDDVPSPELTMAPAPSVGLSQSAPPQAQTFLTNTLAILDALEDQIG</sequence>
<keyword evidence="3" id="KW-1185">Reference proteome</keyword>
<evidence type="ECO:0000313" key="2">
    <source>
        <dbReference type="EMBL" id="KAK5825648.1"/>
    </source>
</evidence>
<evidence type="ECO:0000313" key="3">
    <source>
        <dbReference type="Proteomes" id="UP001358586"/>
    </source>
</evidence>
<gene>
    <name evidence="2" type="ORF">PVK06_020505</name>
</gene>
<feature type="region of interest" description="Disordered" evidence="1">
    <location>
        <begin position="19"/>
        <end position="40"/>
    </location>
</feature>
<organism evidence="2 3">
    <name type="scientific">Gossypium arboreum</name>
    <name type="common">Tree cotton</name>
    <name type="synonym">Gossypium nanking</name>
    <dbReference type="NCBI Taxonomy" id="29729"/>
    <lineage>
        <taxon>Eukaryota</taxon>
        <taxon>Viridiplantae</taxon>
        <taxon>Streptophyta</taxon>
        <taxon>Embryophyta</taxon>
        <taxon>Tracheophyta</taxon>
        <taxon>Spermatophyta</taxon>
        <taxon>Magnoliopsida</taxon>
        <taxon>eudicotyledons</taxon>
        <taxon>Gunneridae</taxon>
        <taxon>Pentapetalae</taxon>
        <taxon>rosids</taxon>
        <taxon>malvids</taxon>
        <taxon>Malvales</taxon>
        <taxon>Malvaceae</taxon>
        <taxon>Malvoideae</taxon>
        <taxon>Gossypium</taxon>
    </lineage>
</organism>
<proteinExistence type="predicted"/>
<reference evidence="2 3" key="1">
    <citation type="submission" date="2023-03" db="EMBL/GenBank/DDBJ databases">
        <title>WGS of Gossypium arboreum.</title>
        <authorList>
            <person name="Yu D."/>
        </authorList>
    </citation>
    <scope>NUCLEOTIDE SEQUENCE [LARGE SCALE GENOMIC DNA]</scope>
    <source>
        <tissue evidence="2">Leaf</tissue>
    </source>
</reference>
<protein>
    <submittedName>
        <fullName evidence="2">Uncharacterized protein</fullName>
    </submittedName>
</protein>
<feature type="compositionally biased region" description="Basic and acidic residues" evidence="1">
    <location>
        <begin position="22"/>
        <end position="38"/>
    </location>
</feature>
<evidence type="ECO:0000256" key="1">
    <source>
        <dbReference type="SAM" id="MobiDB-lite"/>
    </source>
</evidence>
<name>A0ABR0PMN1_GOSAR</name>
<dbReference type="Proteomes" id="UP001358586">
    <property type="component" value="Chromosome 6"/>
</dbReference>
<dbReference type="EMBL" id="JARKNE010000006">
    <property type="protein sequence ID" value="KAK5825648.1"/>
    <property type="molecule type" value="Genomic_DNA"/>
</dbReference>
<comment type="caution">
    <text evidence="2">The sequence shown here is derived from an EMBL/GenBank/DDBJ whole genome shotgun (WGS) entry which is preliminary data.</text>
</comment>
<accession>A0ABR0PMN1</accession>